<sequence>LERRKRDKRALIANKFTCFSCDKTLSSSIPIKQRQLGIMAFSNKRKLDRVTHSSHRRGGSAKERRSNALVGKRDGSNREDAEVKLERTFPGGSDDEDHSDGVHSFNNVHHSEGVHHSDGVHHLESDNNSPSLYDSPRGLKKGSLKEVRLYNWMVFSGPVRLVAADGINLIAAANASGKSSIVCALVFGLGYGPNILSRNKELSNFIKKGEKRSYIEITLKTDEEKDICIRRIMHLTKEDKVETLWIVNEKKVNYTYVVEIQKEFSLSLDNLITFMPQENVSKFSRLSPEELFEHTMSAIDRGLVHTYRQLKEIINEKKIGENKLLTYEHDIAEIEKVITNLEGKKTQFDNVRKLLATVKLYRVKKTELTAIAKKEEMKKVGEYIDSLVKEKDAHFDTLRYYLLEVEKCHRIIGKLSERLSEKREEVRNCIKQYVLLNVQLEEAESEIAKEEKAMQETVRRMYENREYVTDIDKKVKKTKEEIKKIEEYFTEKNEQGEKKTTEEKEKSLQEELKVLSNMGKQLLMSRYTLQSEYNAMTDKIKKRRNYENIQEEKMLNSIEFTLRERIVKYKRDVKNIVQTHNLLSDTFIENLRIKYDESKIANQNEFNDAIIEELSRQNILYGPICKYIKCTNPQFDYVVEFCLKKYLNSFLLIRKDNKDLLEDLYRKYKLSVLTMSRDNHNFCFVTNEMRKRGVQCFVYEIIDSPEVVKNGLVNFLPLNISFIVNDDTFKDKNTKEIKDFNEFMLREISTQMKEEVTSLFYFCNNNVHRYKISSYDKNVYIDNFSYIDKRCKILYHISSDVQKDLLQLYEKQKKCHTELELLEKNIKILDDKKKEKNDEYNKLLLSKSEMNIMKKKLTLLKGELKDLENSLHLCFKGENIIEEKKNNVTVKVNQINNKKICICEQYFSLLKMHTKYDKEVVSLSRKLNQWKRYLHVIKGQNAENEEKHETLKRNIQLERTKLTTYMHEIEELEEIIKFQKGELTKGELKTLNSIDMTMDDIEEKLQECNMKQKIYGNLEKDEEKYNIIIMNIKKHNEYVKKKKIDMENVKRFLIQKENEIENVLPSWSNKINEYITFLNHNFEMFMFFINPNYGGKIELVKKNNLYEMCQLFIKVRFTNTSPFLPLSVSHQSGGERSLSTMLYILSIQKLTKNGFYVLDELNQGLDQTNERKIFELLSCLSNPILYKKHFQHHYEYKYVNIDYQSKAQYFILTPQVIKNISFRDITVHYLFNGFGNIITEKVKGTGRPGLEIPHSVTVPSLFFLLLYILPSPTTIFTNSIQFYFFFKLTALAVETLTEGKSSTIALGKITVWIKWRGKRRGRRRSEF</sequence>
<proteinExistence type="inferred from homology"/>
<dbReference type="InterPro" id="IPR038729">
    <property type="entry name" value="Rad50/SbcC_AAA"/>
</dbReference>
<name>A0A1A8WIU1_PLAOA</name>
<dbReference type="GO" id="GO:0003697">
    <property type="term" value="F:single-stranded DNA binding"/>
    <property type="evidence" value="ECO:0007669"/>
    <property type="project" value="TreeGrafter"/>
</dbReference>
<dbReference type="GO" id="GO:0016887">
    <property type="term" value="F:ATP hydrolysis activity"/>
    <property type="evidence" value="ECO:0007669"/>
    <property type="project" value="InterPro"/>
</dbReference>
<evidence type="ECO:0000256" key="3">
    <source>
        <dbReference type="ARBA" id="ARBA00023054"/>
    </source>
</evidence>
<dbReference type="Pfam" id="PF13476">
    <property type="entry name" value="AAA_23"/>
    <property type="match status" value="1"/>
</dbReference>
<dbReference type="Proteomes" id="UP000078546">
    <property type="component" value="Unassembled WGS sequence"/>
</dbReference>
<dbReference type="PANTHER" id="PTHR45916:SF1">
    <property type="entry name" value="STRUCTURAL MAINTENANCE OF CHROMOSOMES PROTEIN 5"/>
    <property type="match status" value="1"/>
</dbReference>
<organism evidence="7 8">
    <name type="scientific">Plasmodium ovale curtisi</name>
    <dbReference type="NCBI Taxonomy" id="864141"/>
    <lineage>
        <taxon>Eukaryota</taxon>
        <taxon>Sar</taxon>
        <taxon>Alveolata</taxon>
        <taxon>Apicomplexa</taxon>
        <taxon>Aconoidasida</taxon>
        <taxon>Haemosporida</taxon>
        <taxon>Plasmodiidae</taxon>
        <taxon>Plasmodium</taxon>
        <taxon>Plasmodium (Plasmodium)</taxon>
    </lineage>
</organism>
<feature type="domain" description="Rad50/SbcC-type AAA" evidence="6">
    <location>
        <begin position="147"/>
        <end position="347"/>
    </location>
</feature>
<evidence type="ECO:0000256" key="5">
    <source>
        <dbReference type="SAM" id="MobiDB-lite"/>
    </source>
</evidence>
<accession>A0A1A8WIU1</accession>
<feature type="coiled-coil region" evidence="4">
    <location>
        <begin position="941"/>
        <end position="1011"/>
    </location>
</feature>
<evidence type="ECO:0000259" key="6">
    <source>
        <dbReference type="Pfam" id="PF13476"/>
    </source>
</evidence>
<comment type="similarity">
    <text evidence="1">Belongs to the SMC family. SMC5 subfamily.</text>
</comment>
<dbReference type="GO" id="GO:0000724">
    <property type="term" value="P:double-strand break repair via homologous recombination"/>
    <property type="evidence" value="ECO:0007669"/>
    <property type="project" value="TreeGrafter"/>
</dbReference>
<dbReference type="EMBL" id="FLQV01000368">
    <property type="protein sequence ID" value="SBS91164.1"/>
    <property type="molecule type" value="Genomic_DNA"/>
</dbReference>
<feature type="non-terminal residue" evidence="7">
    <location>
        <position position="1"/>
    </location>
</feature>
<feature type="region of interest" description="Disordered" evidence="5">
    <location>
        <begin position="47"/>
        <end position="136"/>
    </location>
</feature>
<feature type="compositionally biased region" description="Basic and acidic residues" evidence="5">
    <location>
        <begin position="109"/>
        <end position="125"/>
    </location>
</feature>
<evidence type="ECO:0000256" key="4">
    <source>
        <dbReference type="SAM" id="Coils"/>
    </source>
</evidence>
<evidence type="ECO:0000313" key="7">
    <source>
        <dbReference type="EMBL" id="SBS91164.1"/>
    </source>
</evidence>
<evidence type="ECO:0000256" key="1">
    <source>
        <dbReference type="ARBA" id="ARBA00010171"/>
    </source>
</evidence>
<evidence type="ECO:0000313" key="8">
    <source>
        <dbReference type="Proteomes" id="UP000078546"/>
    </source>
</evidence>
<feature type="compositionally biased region" description="Basic and acidic residues" evidence="5">
    <location>
        <begin position="60"/>
        <end position="87"/>
    </location>
</feature>
<reference evidence="8" key="1">
    <citation type="submission" date="2016-05" db="EMBL/GenBank/DDBJ databases">
        <authorList>
            <person name="Naeem Raeece"/>
        </authorList>
    </citation>
    <scope>NUCLEOTIDE SEQUENCE [LARGE SCALE GENOMIC DNA]</scope>
</reference>
<gene>
    <name evidence="7" type="ORF">POVCU1_019960</name>
</gene>
<protein>
    <recommendedName>
        <fullName evidence="2">Structural maintenance of chromosomes protein 5</fullName>
    </recommendedName>
</protein>
<feature type="coiled-coil region" evidence="4">
    <location>
        <begin position="819"/>
        <end position="870"/>
    </location>
</feature>
<dbReference type="GO" id="GO:0005634">
    <property type="term" value="C:nucleus"/>
    <property type="evidence" value="ECO:0007669"/>
    <property type="project" value="TreeGrafter"/>
</dbReference>
<feature type="compositionally biased region" description="Basic residues" evidence="5">
    <location>
        <begin position="47"/>
        <end position="59"/>
    </location>
</feature>
<dbReference type="PANTHER" id="PTHR45916">
    <property type="entry name" value="STRUCTURAL MAINTENANCE OF CHROMOSOMES PROTEIN 5"/>
    <property type="match status" value="1"/>
</dbReference>
<dbReference type="GO" id="GO:0030915">
    <property type="term" value="C:Smc5-Smc6 complex"/>
    <property type="evidence" value="ECO:0007669"/>
    <property type="project" value="TreeGrafter"/>
</dbReference>
<keyword evidence="3 4" id="KW-0175">Coiled coil</keyword>
<dbReference type="SUPFAM" id="SSF52540">
    <property type="entry name" value="P-loop containing nucleoside triphosphate hydrolases"/>
    <property type="match status" value="2"/>
</dbReference>
<feature type="coiled-coil region" evidence="4">
    <location>
        <begin position="412"/>
        <end position="518"/>
    </location>
</feature>
<evidence type="ECO:0000256" key="2">
    <source>
        <dbReference type="ARBA" id="ARBA00018687"/>
    </source>
</evidence>
<dbReference type="Gene3D" id="3.40.50.300">
    <property type="entry name" value="P-loop containing nucleotide triphosphate hydrolases"/>
    <property type="match status" value="2"/>
</dbReference>
<dbReference type="InterPro" id="IPR027417">
    <property type="entry name" value="P-loop_NTPase"/>
</dbReference>